<feature type="compositionally biased region" description="Polar residues" evidence="1">
    <location>
        <begin position="33"/>
        <end position="46"/>
    </location>
</feature>
<evidence type="ECO:0000313" key="2">
    <source>
        <dbReference type="EMBL" id="OVA06511.1"/>
    </source>
</evidence>
<organism evidence="2 3">
    <name type="scientific">Macleaya cordata</name>
    <name type="common">Five-seeded plume-poppy</name>
    <name type="synonym">Bocconia cordata</name>
    <dbReference type="NCBI Taxonomy" id="56857"/>
    <lineage>
        <taxon>Eukaryota</taxon>
        <taxon>Viridiplantae</taxon>
        <taxon>Streptophyta</taxon>
        <taxon>Embryophyta</taxon>
        <taxon>Tracheophyta</taxon>
        <taxon>Spermatophyta</taxon>
        <taxon>Magnoliopsida</taxon>
        <taxon>Ranunculales</taxon>
        <taxon>Papaveraceae</taxon>
        <taxon>Papaveroideae</taxon>
        <taxon>Macleaya</taxon>
    </lineage>
</organism>
<dbReference type="FunCoup" id="A0A200Q7N9">
    <property type="interactions" value="27"/>
</dbReference>
<dbReference type="PANTHER" id="PTHR26312">
    <property type="entry name" value="TETRATRICOPEPTIDE REPEAT PROTEIN 5"/>
    <property type="match status" value="1"/>
</dbReference>
<dbReference type="PANTHER" id="PTHR26312:SF168">
    <property type="entry name" value="OS06G0606700 PROTEIN"/>
    <property type="match status" value="1"/>
</dbReference>
<evidence type="ECO:0000313" key="3">
    <source>
        <dbReference type="Proteomes" id="UP000195402"/>
    </source>
</evidence>
<protein>
    <submittedName>
        <fullName evidence="2">Tetratricopeptide repeat-containing domain</fullName>
    </submittedName>
</protein>
<feature type="region of interest" description="Disordered" evidence="1">
    <location>
        <begin position="277"/>
        <end position="312"/>
    </location>
</feature>
<dbReference type="OrthoDB" id="439046at2759"/>
<feature type="region of interest" description="Disordered" evidence="1">
    <location>
        <begin position="148"/>
        <end position="173"/>
    </location>
</feature>
<accession>A0A200Q7N9</accession>
<gene>
    <name evidence="2" type="ORF">BVC80_671g10</name>
</gene>
<dbReference type="SUPFAM" id="SSF48452">
    <property type="entry name" value="TPR-like"/>
    <property type="match status" value="1"/>
</dbReference>
<reference evidence="2 3" key="1">
    <citation type="journal article" date="2017" name="Mol. Plant">
        <title>The Genome of Medicinal Plant Macleaya cordata Provides New Insights into Benzylisoquinoline Alkaloids Metabolism.</title>
        <authorList>
            <person name="Liu X."/>
            <person name="Liu Y."/>
            <person name="Huang P."/>
            <person name="Ma Y."/>
            <person name="Qing Z."/>
            <person name="Tang Q."/>
            <person name="Cao H."/>
            <person name="Cheng P."/>
            <person name="Zheng Y."/>
            <person name="Yuan Z."/>
            <person name="Zhou Y."/>
            <person name="Liu J."/>
            <person name="Tang Z."/>
            <person name="Zhuo Y."/>
            <person name="Zhang Y."/>
            <person name="Yu L."/>
            <person name="Huang J."/>
            <person name="Yang P."/>
            <person name="Peng Q."/>
            <person name="Zhang J."/>
            <person name="Jiang W."/>
            <person name="Zhang Z."/>
            <person name="Lin K."/>
            <person name="Ro D.K."/>
            <person name="Chen X."/>
            <person name="Xiong X."/>
            <person name="Shang Y."/>
            <person name="Huang S."/>
            <person name="Zeng J."/>
        </authorList>
    </citation>
    <scope>NUCLEOTIDE SEQUENCE [LARGE SCALE GENOMIC DNA]</scope>
    <source>
        <strain evidence="3">cv. BLH2017</strain>
        <tissue evidence="2">Root</tissue>
    </source>
</reference>
<keyword evidence="3" id="KW-1185">Reference proteome</keyword>
<name>A0A200Q7N9_MACCD</name>
<feature type="compositionally biased region" description="Acidic residues" evidence="1">
    <location>
        <begin position="277"/>
        <end position="286"/>
    </location>
</feature>
<dbReference type="AlphaFoldDB" id="A0A200Q7N9"/>
<dbReference type="EMBL" id="MVGT01002800">
    <property type="protein sequence ID" value="OVA06511.1"/>
    <property type="molecule type" value="Genomic_DNA"/>
</dbReference>
<comment type="caution">
    <text evidence="2">The sequence shown here is derived from an EMBL/GenBank/DDBJ whole genome shotgun (WGS) entry which is preliminary data.</text>
</comment>
<dbReference type="InParanoid" id="A0A200Q7N9"/>
<evidence type="ECO:0000256" key="1">
    <source>
        <dbReference type="SAM" id="MobiDB-lite"/>
    </source>
</evidence>
<proteinExistence type="predicted"/>
<dbReference type="Proteomes" id="UP000195402">
    <property type="component" value="Unassembled WGS sequence"/>
</dbReference>
<dbReference type="InterPro" id="IPR011990">
    <property type="entry name" value="TPR-like_helical_dom_sf"/>
</dbReference>
<sequence length="312" mass="33921">MLLRSSSASILDSWIPHTKESSPEPELIPQIPRSRSINLTSSTNLIPPSEDSMKKMTRALSESDLWEFSVPPKRKSFDMTSIGFSSVDVEEVEEQDLGIKASLTRLFSSSGLDESVEEGCIAGVKETVLTPLIDGGAMGNNGGRFCGGGRGGGRGGRSEDGDDEDFGSDSNHGNDGIETYYEKMIEANPGNPLLLGNYAKFLKDVRGDIVRAEEYCGRAILANPGDANVLSLYADLIWQTHKDASRAKSYFDQAVQAAPDDCFVLASYARFLWDAEEEDDDEEEVEEHGRNNHHAVPTNNIFHGTPPVAAAS</sequence>
<dbReference type="OMA" id="FFESNNH"/>
<feature type="region of interest" description="Disordered" evidence="1">
    <location>
        <begin position="14"/>
        <end position="52"/>
    </location>
</feature>
<dbReference type="Gene3D" id="1.25.40.10">
    <property type="entry name" value="Tetratricopeptide repeat domain"/>
    <property type="match status" value="1"/>
</dbReference>